<dbReference type="GO" id="GO:0003830">
    <property type="term" value="F:beta-1,4-mannosylglycoprotein 4-beta-N-acetylglucosaminyltransferase activity"/>
    <property type="evidence" value="ECO:0007669"/>
    <property type="project" value="InterPro"/>
</dbReference>
<organism evidence="2 3">
    <name type="scientific">Gonapodya prolifera (strain JEL478)</name>
    <name type="common">Monoblepharis prolifera</name>
    <dbReference type="NCBI Taxonomy" id="1344416"/>
    <lineage>
        <taxon>Eukaryota</taxon>
        <taxon>Fungi</taxon>
        <taxon>Fungi incertae sedis</taxon>
        <taxon>Chytridiomycota</taxon>
        <taxon>Chytridiomycota incertae sedis</taxon>
        <taxon>Monoblepharidomycetes</taxon>
        <taxon>Monoblepharidales</taxon>
        <taxon>Gonapodyaceae</taxon>
        <taxon>Gonapodya</taxon>
    </lineage>
</organism>
<dbReference type="OMA" id="FEWPAGE"/>
<dbReference type="Pfam" id="PF04724">
    <property type="entry name" value="Glyco_transf_17"/>
    <property type="match status" value="1"/>
</dbReference>
<proteinExistence type="predicted"/>
<dbReference type="GO" id="GO:0016020">
    <property type="term" value="C:membrane"/>
    <property type="evidence" value="ECO:0007669"/>
    <property type="project" value="InterPro"/>
</dbReference>
<evidence type="ECO:0000256" key="1">
    <source>
        <dbReference type="SAM" id="SignalP"/>
    </source>
</evidence>
<evidence type="ECO:0000313" key="3">
    <source>
        <dbReference type="Proteomes" id="UP000070544"/>
    </source>
</evidence>
<keyword evidence="1" id="KW-0732">Signal</keyword>
<keyword evidence="2" id="KW-0808">Transferase</keyword>
<dbReference type="InterPro" id="IPR006813">
    <property type="entry name" value="Glyco_trans_17"/>
</dbReference>
<feature type="signal peptide" evidence="1">
    <location>
        <begin position="1"/>
        <end position="18"/>
    </location>
</feature>
<dbReference type="OrthoDB" id="6474464at2759"/>
<sequence>MLSVVLLLLVFITRNTRWLLNGISYSSRPLWDSLDGTVPSVQIPHYRTEGLSVDDAEACQRHGWTKLEKKRAVVDATIFSVELELLEIRMAELWDYVDAFVVLESGTTFTGLPKNYTFAENRHLFAKFASKIHYHHINGRGMKPGEHPFAIEVEQRRAMTDFLSTIPALTPGALLLMSDVDEIPSPSTLSLLRACDAPLPIHLDLRSYVYSFGFPTGTLSWRAQVHEWDPARTGYVHSLATDRILLDAGWHCSFCFARVSDYAFKMAAYSHADRLYASAGWRSLLDPDAIKRKVCKGQDVFDMIPEAYTWSELARRWAGEQETKSVAGLPATVLRDPEKFAWLLPGGCEKLIL</sequence>
<dbReference type="EMBL" id="KQ965766">
    <property type="protein sequence ID" value="KXS14839.1"/>
    <property type="molecule type" value="Genomic_DNA"/>
</dbReference>
<feature type="chain" id="PRO_5007296084" evidence="1">
    <location>
        <begin position="19"/>
        <end position="353"/>
    </location>
</feature>
<dbReference type="STRING" id="1344416.A0A139ADU8"/>
<dbReference type="Proteomes" id="UP000070544">
    <property type="component" value="Unassembled WGS sequence"/>
</dbReference>
<keyword evidence="3" id="KW-1185">Reference proteome</keyword>
<name>A0A139ADU8_GONPJ</name>
<dbReference type="AlphaFoldDB" id="A0A139ADU8"/>
<dbReference type="GO" id="GO:0006044">
    <property type="term" value="P:N-acetylglucosamine metabolic process"/>
    <property type="evidence" value="ECO:0007669"/>
    <property type="project" value="TreeGrafter"/>
</dbReference>
<accession>A0A139ADU8</accession>
<dbReference type="PANTHER" id="PTHR12224:SF0">
    <property type="entry name" value="BETA-1,4-MANNOSYL-GLYCOPROTEIN 4-BETA-N-ACETYLGLUCOSAMINYLTRANSFERASE"/>
    <property type="match status" value="1"/>
</dbReference>
<dbReference type="PANTHER" id="PTHR12224">
    <property type="entry name" value="BETA-1,4-MANNOSYL-GLYCOPROTEIN BETA-1,4-N-ACETYLGLUCOSAMINYL-TRANSFERASE"/>
    <property type="match status" value="1"/>
</dbReference>
<protein>
    <submittedName>
        <fullName evidence="2">Glycosyltransferase family 17 protein</fullName>
    </submittedName>
</protein>
<reference evidence="2 3" key="1">
    <citation type="journal article" date="2015" name="Genome Biol. Evol.">
        <title>Phylogenomic analyses indicate that early fungi evolved digesting cell walls of algal ancestors of land plants.</title>
        <authorList>
            <person name="Chang Y."/>
            <person name="Wang S."/>
            <person name="Sekimoto S."/>
            <person name="Aerts A.L."/>
            <person name="Choi C."/>
            <person name="Clum A."/>
            <person name="LaButti K.M."/>
            <person name="Lindquist E.A."/>
            <person name="Yee Ngan C."/>
            <person name="Ohm R.A."/>
            <person name="Salamov A.A."/>
            <person name="Grigoriev I.V."/>
            <person name="Spatafora J.W."/>
            <person name="Berbee M.L."/>
        </authorList>
    </citation>
    <scope>NUCLEOTIDE SEQUENCE [LARGE SCALE GENOMIC DNA]</scope>
    <source>
        <strain evidence="2 3">JEL478</strain>
    </source>
</reference>
<gene>
    <name evidence="2" type="ORF">M427DRAFT_32814</name>
</gene>
<evidence type="ECO:0000313" key="2">
    <source>
        <dbReference type="EMBL" id="KXS14839.1"/>
    </source>
</evidence>